<dbReference type="EMBL" id="LUCM01002721">
    <property type="protein sequence ID" value="KAA0196932.1"/>
    <property type="molecule type" value="Genomic_DNA"/>
</dbReference>
<accession>A0A8E0VM09</accession>
<protein>
    <submittedName>
        <fullName evidence="9">Lysophospholipid acyltransferase 2</fullName>
    </submittedName>
</protein>
<reference evidence="9" key="1">
    <citation type="submission" date="2019-05" db="EMBL/GenBank/DDBJ databases">
        <title>Annotation for the trematode Fasciolopsis buski.</title>
        <authorList>
            <person name="Choi Y.-J."/>
        </authorList>
    </citation>
    <scope>NUCLEOTIDE SEQUENCE</scope>
    <source>
        <strain evidence="9">HT</strain>
        <tissue evidence="9">Whole worm</tissue>
    </source>
</reference>
<keyword evidence="4 8" id="KW-1133">Transmembrane helix</keyword>
<evidence type="ECO:0000256" key="6">
    <source>
        <dbReference type="ARBA" id="ARBA00023315"/>
    </source>
</evidence>
<feature type="transmembrane region" description="Helical" evidence="8">
    <location>
        <begin position="524"/>
        <end position="545"/>
    </location>
</feature>
<dbReference type="PANTHER" id="PTHR13906">
    <property type="entry name" value="PORCUPINE"/>
    <property type="match status" value="1"/>
</dbReference>
<evidence type="ECO:0000256" key="2">
    <source>
        <dbReference type="ARBA" id="ARBA00022679"/>
    </source>
</evidence>
<feature type="region of interest" description="Disordered" evidence="7">
    <location>
        <begin position="183"/>
        <end position="211"/>
    </location>
</feature>
<evidence type="ECO:0000256" key="3">
    <source>
        <dbReference type="ARBA" id="ARBA00022692"/>
    </source>
</evidence>
<dbReference type="Proteomes" id="UP000728185">
    <property type="component" value="Unassembled WGS sequence"/>
</dbReference>
<feature type="compositionally biased region" description="Basic and acidic residues" evidence="7">
    <location>
        <begin position="184"/>
        <end position="199"/>
    </location>
</feature>
<dbReference type="GO" id="GO:0016020">
    <property type="term" value="C:membrane"/>
    <property type="evidence" value="ECO:0007669"/>
    <property type="project" value="UniProtKB-SubCell"/>
</dbReference>
<dbReference type="Pfam" id="PF03062">
    <property type="entry name" value="MBOAT"/>
    <property type="match status" value="1"/>
</dbReference>
<evidence type="ECO:0000313" key="9">
    <source>
        <dbReference type="EMBL" id="KAA0196932.1"/>
    </source>
</evidence>
<feature type="transmembrane region" description="Helical" evidence="8">
    <location>
        <begin position="122"/>
        <end position="141"/>
    </location>
</feature>
<feature type="transmembrane region" description="Helical" evidence="8">
    <location>
        <begin position="557"/>
        <end position="577"/>
    </location>
</feature>
<evidence type="ECO:0000256" key="7">
    <source>
        <dbReference type="SAM" id="MobiDB-lite"/>
    </source>
</evidence>
<evidence type="ECO:0000256" key="1">
    <source>
        <dbReference type="ARBA" id="ARBA00004141"/>
    </source>
</evidence>
<feature type="transmembrane region" description="Helical" evidence="8">
    <location>
        <begin position="49"/>
        <end position="66"/>
    </location>
</feature>
<keyword evidence="5 8" id="KW-0472">Membrane</keyword>
<keyword evidence="3 8" id="KW-0812">Transmembrane</keyword>
<dbReference type="GO" id="GO:0016746">
    <property type="term" value="F:acyltransferase activity"/>
    <property type="evidence" value="ECO:0007669"/>
    <property type="project" value="UniProtKB-KW"/>
</dbReference>
<feature type="transmembrane region" description="Helical" evidence="8">
    <location>
        <begin position="401"/>
        <end position="422"/>
    </location>
</feature>
<proteinExistence type="predicted"/>
<feature type="transmembrane region" description="Helical" evidence="8">
    <location>
        <begin position="494"/>
        <end position="512"/>
    </location>
</feature>
<feature type="transmembrane region" description="Helical" evidence="8">
    <location>
        <begin position="327"/>
        <end position="349"/>
    </location>
</feature>
<name>A0A8E0VM09_9TREM</name>
<evidence type="ECO:0000256" key="5">
    <source>
        <dbReference type="ARBA" id="ARBA00023136"/>
    </source>
</evidence>
<keyword evidence="2" id="KW-0808">Transferase</keyword>
<dbReference type="InterPro" id="IPR049941">
    <property type="entry name" value="LPLAT_7/PORCN-like"/>
</dbReference>
<keyword evidence="6 9" id="KW-0012">Acyltransferase</keyword>
<dbReference type="InterPro" id="IPR004299">
    <property type="entry name" value="MBOAT_fam"/>
</dbReference>
<keyword evidence="10" id="KW-1185">Reference proteome</keyword>
<dbReference type="OrthoDB" id="286734at2759"/>
<comment type="caution">
    <text evidence="9">The sequence shown here is derived from an EMBL/GenBank/DDBJ whole genome shotgun (WGS) entry which is preliminary data.</text>
</comment>
<evidence type="ECO:0000256" key="8">
    <source>
        <dbReference type="SAM" id="Phobius"/>
    </source>
</evidence>
<dbReference type="GO" id="GO:0030258">
    <property type="term" value="P:lipid modification"/>
    <property type="evidence" value="ECO:0007669"/>
    <property type="project" value="TreeGrafter"/>
</dbReference>
<gene>
    <name evidence="9" type="ORF">FBUS_06383</name>
</gene>
<comment type="subcellular location">
    <subcellularLocation>
        <location evidence="1">Membrane</location>
        <topology evidence="1">Multi-pass membrane protein</topology>
    </subcellularLocation>
</comment>
<dbReference type="AlphaFoldDB" id="A0A8E0VM09"/>
<evidence type="ECO:0000313" key="10">
    <source>
        <dbReference type="Proteomes" id="UP000728185"/>
    </source>
</evidence>
<sequence length="608" mass="69675">MITWAYFSEVFMGVDTPLDSYKQRVRGGFYRGSQLFNPLAQLMNVPLDQINYVICGLISFVLGHLMRGRFGPGKITPHRRALVETLFGILLLSFCFGNQIRVLLLQSTVAYVMLLLLPQSRLTAVLVTVWSMFYMTLVHLCRKQYDYGGYTLDISGPVMVQTQRLSSLAFNLADGARIRRLRQAKRDHEDQDHVNHTKGDSPCTPDLHSDDPSWPFLRQSLKSMMARRLQSMADARAHCSAELRSYLDRIRAKAPVSFRAGSVMDKADELSRIPPSHIAHAVNQVPGPIEFFAYTLYFHGACVGPFVFYTEYVDYLRGYGKSSMPPIAWRSLILLALRTLSCGLLSAYLTPYFPFEFVLDKAFQSTFSLFVHALRYLSKAWPLFNQFLYSTLSLFLVRQKYYFAWGLAEITGIGVGLGYTGVCPKTGQPVYGHVRSFDMGQVEAGLSLKHVIDSWNISTTRWLRETFYDRLPRSCRTPLVFVISAFWHGFYPGYYQMFLTFALFTTVSRMWHRTMRPYCRPTRACAKLYDLFTTFITNVAINYAQAPFHLLDWSASLAFWSVFYFVPHGIAFSLLLIRFVQPRLARSVRVRQLNHFVPVICYSRSVGG</sequence>
<organism evidence="9 10">
    <name type="scientific">Fasciolopsis buskii</name>
    <dbReference type="NCBI Taxonomy" id="27845"/>
    <lineage>
        <taxon>Eukaryota</taxon>
        <taxon>Metazoa</taxon>
        <taxon>Spiralia</taxon>
        <taxon>Lophotrochozoa</taxon>
        <taxon>Platyhelminthes</taxon>
        <taxon>Trematoda</taxon>
        <taxon>Digenea</taxon>
        <taxon>Plagiorchiida</taxon>
        <taxon>Echinostomata</taxon>
        <taxon>Echinostomatoidea</taxon>
        <taxon>Fasciolidae</taxon>
        <taxon>Fasciolopsis</taxon>
    </lineage>
</organism>
<dbReference type="PANTHER" id="PTHR13906:SF4">
    <property type="entry name" value="LYSOPHOSPHOLIPID ACYLTRANSFERASE 6"/>
    <property type="match status" value="1"/>
</dbReference>
<feature type="transmembrane region" description="Helical" evidence="8">
    <location>
        <begin position="86"/>
        <end position="116"/>
    </location>
</feature>
<evidence type="ECO:0000256" key="4">
    <source>
        <dbReference type="ARBA" id="ARBA00022989"/>
    </source>
</evidence>